<keyword evidence="4 8" id="KW-0547">Nucleotide-binding</keyword>
<dbReference type="AlphaFoldDB" id="A0A080M5Q0"/>
<dbReference type="CDD" id="cd05153">
    <property type="entry name" value="HomoserineK_II"/>
    <property type="match status" value="1"/>
</dbReference>
<dbReference type="EMBL" id="JDST02000052">
    <property type="protein sequence ID" value="KFB76548.1"/>
    <property type="molecule type" value="Genomic_DNA"/>
</dbReference>
<dbReference type="RefSeq" id="WP_034949425.1">
    <property type="nucleotide sequence ID" value="NZ_JDST02000052.1"/>
</dbReference>
<dbReference type="Gene3D" id="3.30.200.20">
    <property type="entry name" value="Phosphorylase Kinase, domain 1"/>
    <property type="match status" value="1"/>
</dbReference>
<dbReference type="Proteomes" id="UP000021315">
    <property type="component" value="Unassembled WGS sequence"/>
</dbReference>
<reference evidence="11 13" key="1">
    <citation type="submission" date="2014-02" db="EMBL/GenBank/DDBJ databases">
        <title>Expanding our view of genomic diversity in Candidatus Accumulibacter clades.</title>
        <authorList>
            <person name="Skennerton C.T."/>
            <person name="Barr J.J."/>
            <person name="Slater F.R."/>
            <person name="Bond P.L."/>
            <person name="Tyson G.W."/>
        </authorList>
    </citation>
    <scope>NUCLEOTIDE SEQUENCE [LARGE SCALE GENOMIC DNA]</scope>
    <source>
        <strain evidence="13">SK-02</strain>
    </source>
</reference>
<evidence type="ECO:0000313" key="12">
    <source>
        <dbReference type="EMBL" id="QLH49055.1"/>
    </source>
</evidence>
<dbReference type="Proteomes" id="UP000509684">
    <property type="component" value="Chromosome"/>
</dbReference>
<dbReference type="EMBL" id="CP058708">
    <property type="protein sequence ID" value="QLH49055.1"/>
    <property type="molecule type" value="Genomic_DNA"/>
</dbReference>
<dbReference type="InterPro" id="IPR050249">
    <property type="entry name" value="Pseudomonas-type_ThrB"/>
</dbReference>
<protein>
    <recommendedName>
        <fullName evidence="8 9">Homoserine kinase</fullName>
        <shortName evidence="8">HK</shortName>
        <shortName evidence="8">HSK</shortName>
        <ecNumber evidence="8 9">2.7.1.39</ecNumber>
    </recommendedName>
</protein>
<evidence type="ECO:0000256" key="7">
    <source>
        <dbReference type="ARBA" id="ARBA00038240"/>
    </source>
</evidence>
<evidence type="ECO:0000313" key="11">
    <source>
        <dbReference type="EMBL" id="KFB76548.1"/>
    </source>
</evidence>
<dbReference type="GO" id="GO:0004413">
    <property type="term" value="F:homoserine kinase activity"/>
    <property type="evidence" value="ECO:0007669"/>
    <property type="project" value="UniProtKB-UniRule"/>
</dbReference>
<dbReference type="GO" id="GO:0009088">
    <property type="term" value="P:threonine biosynthetic process"/>
    <property type="evidence" value="ECO:0007669"/>
    <property type="project" value="UniProtKB-UniRule"/>
</dbReference>
<keyword evidence="2 8" id="KW-0808">Transferase</keyword>
<proteinExistence type="inferred from homology"/>
<dbReference type="STRING" id="1453999.AW06_002374"/>
<evidence type="ECO:0000259" key="10">
    <source>
        <dbReference type="Pfam" id="PF01636"/>
    </source>
</evidence>
<evidence type="ECO:0000313" key="14">
    <source>
        <dbReference type="Proteomes" id="UP000509684"/>
    </source>
</evidence>
<comment type="pathway">
    <text evidence="8">Amino-acid biosynthesis; L-threonine biosynthesis; L-threonine from L-aspartate: step 4/5.</text>
</comment>
<dbReference type="EC" id="2.7.1.39" evidence="8 9"/>
<accession>A0A080M5Q0</accession>
<name>A0A080M5Q0_9PROT</name>
<dbReference type="KEGG" id="acog:HWD57_04130"/>
<gene>
    <name evidence="8 11" type="primary">thrB</name>
    <name evidence="11" type="ORF">AW06_002374</name>
    <name evidence="12" type="ORF">HWD57_04130</name>
</gene>
<evidence type="ECO:0000256" key="9">
    <source>
        <dbReference type="NCBIfam" id="TIGR00938"/>
    </source>
</evidence>
<dbReference type="InterPro" id="IPR005280">
    <property type="entry name" value="Homoserine_kinase_II"/>
</dbReference>
<reference evidence="12" key="3">
    <citation type="submission" date="2020-06" db="EMBL/GenBank/DDBJ databases">
        <authorList>
            <person name="Arumugam K."/>
            <person name="Besarab I."/>
            <person name="Haryono M."/>
            <person name="Bagci C."/>
            <person name="Beier S."/>
            <person name="Buchfink B."/>
            <person name="Gorska A."/>
            <person name="Qiu G."/>
            <person name="Huson D.H."/>
            <person name="Williams R.B."/>
        </authorList>
    </citation>
    <scope>NUCLEOTIDE SEQUENCE</scope>
    <source>
        <strain evidence="12">SSA1</strain>
    </source>
</reference>
<evidence type="ECO:0000256" key="4">
    <source>
        <dbReference type="ARBA" id="ARBA00022741"/>
    </source>
</evidence>
<dbReference type="UniPathway" id="UPA00050">
    <property type="reaction ID" value="UER00064"/>
</dbReference>
<reference evidence="12 14" key="2">
    <citation type="journal article" date="2019" name="Microbiome">
        <title>Annotated bacterial chromosomes from frame-shift-corrected long-read metagenomic data.</title>
        <authorList>
            <person name="Arumugam K."/>
            <person name="Bagci C."/>
            <person name="Bessarab I."/>
            <person name="Beier S."/>
            <person name="Buchfink B."/>
            <person name="Gorska A."/>
            <person name="Qiu G."/>
            <person name="Huson D.H."/>
            <person name="Williams R.B.H."/>
        </authorList>
    </citation>
    <scope>NUCLEOTIDE SEQUENCE [LARGE SCALE GENOMIC DNA]</scope>
    <source>
        <strain evidence="12">SSA1</strain>
    </source>
</reference>
<evidence type="ECO:0000256" key="3">
    <source>
        <dbReference type="ARBA" id="ARBA00022697"/>
    </source>
</evidence>
<dbReference type="NCBIfam" id="NF003558">
    <property type="entry name" value="PRK05231.1"/>
    <property type="match status" value="1"/>
</dbReference>
<evidence type="ECO:0000256" key="8">
    <source>
        <dbReference type="HAMAP-Rule" id="MF_00301"/>
    </source>
</evidence>
<sequence>MSVFTPLSAEQAAAWLENYAVGTLQTLAGIAEGVQNTNFFLDTTLGSYVLTIFEQAPGEQLSFHMQLLAHLAGQGIPCPAPVANRRNEYFGQLQGKPAVLVSRLPGSTESNPNLAQCAAIGGMLAELHVAAQTCPIQSAHQRDGAWCTRVAVQIEPWLDRDDAELLGDEVRYQQRARPINLPRGIIHADLFRDNVLFVGDQVSGLLDFYFAGVDDLLFDLAVTVNDWCATATGGLNSERCAALLAAYGRRRPLSASEQAAWPILLRAAALRFWTSRLYDHHLPRPGELVIKRDPDAYRSILLARRTLDCHDGRLVAAAAQGG</sequence>
<dbReference type="Gene3D" id="3.90.1200.10">
    <property type="match status" value="1"/>
</dbReference>
<dbReference type="SUPFAM" id="SSF56112">
    <property type="entry name" value="Protein kinase-like (PK-like)"/>
    <property type="match status" value="1"/>
</dbReference>
<evidence type="ECO:0000256" key="6">
    <source>
        <dbReference type="ARBA" id="ARBA00022840"/>
    </source>
</evidence>
<dbReference type="GO" id="GO:0005524">
    <property type="term" value="F:ATP binding"/>
    <property type="evidence" value="ECO:0007669"/>
    <property type="project" value="UniProtKB-KW"/>
</dbReference>
<dbReference type="InterPro" id="IPR011009">
    <property type="entry name" value="Kinase-like_dom_sf"/>
</dbReference>
<keyword evidence="1 8" id="KW-0028">Amino-acid biosynthesis</keyword>
<dbReference type="NCBIfam" id="TIGR00938">
    <property type="entry name" value="thrB_alt"/>
    <property type="match status" value="1"/>
</dbReference>
<comment type="catalytic activity">
    <reaction evidence="8">
        <text>L-homoserine + ATP = O-phospho-L-homoserine + ADP + H(+)</text>
        <dbReference type="Rhea" id="RHEA:13985"/>
        <dbReference type="ChEBI" id="CHEBI:15378"/>
        <dbReference type="ChEBI" id="CHEBI:30616"/>
        <dbReference type="ChEBI" id="CHEBI:57476"/>
        <dbReference type="ChEBI" id="CHEBI:57590"/>
        <dbReference type="ChEBI" id="CHEBI:456216"/>
        <dbReference type="EC" id="2.7.1.39"/>
    </reaction>
</comment>
<feature type="domain" description="Aminoglycoside phosphotransferase" evidence="10">
    <location>
        <begin position="27"/>
        <end position="253"/>
    </location>
</feature>
<evidence type="ECO:0000256" key="2">
    <source>
        <dbReference type="ARBA" id="ARBA00022679"/>
    </source>
</evidence>
<dbReference type="Pfam" id="PF01636">
    <property type="entry name" value="APH"/>
    <property type="match status" value="1"/>
</dbReference>
<evidence type="ECO:0000256" key="1">
    <source>
        <dbReference type="ARBA" id="ARBA00022605"/>
    </source>
</evidence>
<organism evidence="11 13">
    <name type="scientific">Candidatus Accumulibacter cognatus</name>
    <dbReference type="NCBI Taxonomy" id="2954383"/>
    <lineage>
        <taxon>Bacteria</taxon>
        <taxon>Pseudomonadati</taxon>
        <taxon>Pseudomonadota</taxon>
        <taxon>Betaproteobacteria</taxon>
        <taxon>Candidatus Accumulibacter</taxon>
    </lineage>
</organism>
<dbReference type="InterPro" id="IPR002575">
    <property type="entry name" value="Aminoglycoside_PTrfase"/>
</dbReference>
<accession>A0A7D5N8H0</accession>
<dbReference type="PANTHER" id="PTHR21064">
    <property type="entry name" value="AMINOGLYCOSIDE PHOSPHOTRANSFERASE DOMAIN-CONTAINING PROTEIN-RELATED"/>
    <property type="match status" value="1"/>
</dbReference>
<keyword evidence="13" id="KW-1185">Reference proteome</keyword>
<keyword evidence="5 8" id="KW-0418">Kinase</keyword>
<keyword evidence="6 8" id="KW-0067">ATP-binding</keyword>
<evidence type="ECO:0000256" key="5">
    <source>
        <dbReference type="ARBA" id="ARBA00022777"/>
    </source>
</evidence>
<evidence type="ECO:0000313" key="13">
    <source>
        <dbReference type="Proteomes" id="UP000021315"/>
    </source>
</evidence>
<keyword evidence="3 8" id="KW-0791">Threonine biosynthesis</keyword>
<dbReference type="HAMAP" id="MF_00301">
    <property type="entry name" value="Homoser_kinase_2"/>
    <property type="match status" value="1"/>
</dbReference>
<comment type="similarity">
    <text evidence="7 8">Belongs to the pseudomonas-type ThrB family.</text>
</comment>
<dbReference type="PANTHER" id="PTHR21064:SF6">
    <property type="entry name" value="AMINOGLYCOSIDE PHOSPHOTRANSFERASE DOMAIN-CONTAINING PROTEIN"/>
    <property type="match status" value="1"/>
</dbReference>